<name>A0A918WEN1_STRCJ</name>
<evidence type="ECO:0000256" key="1">
    <source>
        <dbReference type="SAM" id="MobiDB-lite"/>
    </source>
</evidence>
<dbReference type="AlphaFoldDB" id="A0A918WEN1"/>
<feature type="compositionally biased region" description="Low complexity" evidence="1">
    <location>
        <begin position="256"/>
        <end position="274"/>
    </location>
</feature>
<evidence type="ECO:0000313" key="2">
    <source>
        <dbReference type="EMBL" id="GHC39513.1"/>
    </source>
</evidence>
<gene>
    <name evidence="2" type="ORF">GCM10010507_11660</name>
</gene>
<reference evidence="2" key="2">
    <citation type="submission" date="2020-09" db="EMBL/GenBank/DDBJ databases">
        <authorList>
            <person name="Sun Q."/>
            <person name="Ohkuma M."/>
        </authorList>
    </citation>
    <scope>NUCLEOTIDE SEQUENCE</scope>
    <source>
        <strain evidence="2">JCM 4633</strain>
    </source>
</reference>
<proteinExistence type="predicted"/>
<dbReference type="EMBL" id="BMVB01000003">
    <property type="protein sequence ID" value="GHC39513.1"/>
    <property type="molecule type" value="Genomic_DNA"/>
</dbReference>
<reference evidence="2" key="1">
    <citation type="journal article" date="2014" name="Int. J. Syst. Evol. Microbiol.">
        <title>Complete genome sequence of Corynebacterium casei LMG S-19264T (=DSM 44701T), isolated from a smear-ripened cheese.</title>
        <authorList>
            <consortium name="US DOE Joint Genome Institute (JGI-PGF)"/>
            <person name="Walter F."/>
            <person name="Albersmeier A."/>
            <person name="Kalinowski J."/>
            <person name="Ruckert C."/>
        </authorList>
    </citation>
    <scope>NUCLEOTIDE SEQUENCE</scope>
    <source>
        <strain evidence="2">JCM 4633</strain>
    </source>
</reference>
<dbReference type="Proteomes" id="UP000646244">
    <property type="component" value="Unassembled WGS sequence"/>
</dbReference>
<evidence type="ECO:0000313" key="3">
    <source>
        <dbReference type="Proteomes" id="UP000646244"/>
    </source>
</evidence>
<accession>A0A918WEN1</accession>
<sequence length="274" mass="30439">MVAGVATIGLVGLLTTPAAPASHDRRAISECLGKEDGYDHGLLQNNREWARSENRHLGYARYATCRFVITHRSRYVDLGQKAVSDTYGACTGPAWSVELLVNESVARSKAMSRERERVRKRERSIERNVSGLISAAIADVLDISLLGDDVTVARLEGEEHAQRRGETTEWTDTRTDEKKNIVSIPEGKRVYLQSAPWLQRSSGYLEMSYWHGASGGRSRTVKKIDLTTHTPVLRANKKPRMDYQTRWMECPKKKQAQAAPTAEPSATASASTAP</sequence>
<feature type="region of interest" description="Disordered" evidence="1">
    <location>
        <begin position="251"/>
        <end position="274"/>
    </location>
</feature>
<organism evidence="2 3">
    <name type="scientific">Streptomyces cinnamoneus</name>
    <name type="common">Streptoverticillium cinnamoneum</name>
    <dbReference type="NCBI Taxonomy" id="53446"/>
    <lineage>
        <taxon>Bacteria</taxon>
        <taxon>Bacillati</taxon>
        <taxon>Actinomycetota</taxon>
        <taxon>Actinomycetes</taxon>
        <taxon>Kitasatosporales</taxon>
        <taxon>Streptomycetaceae</taxon>
        <taxon>Streptomyces</taxon>
        <taxon>Streptomyces cinnamoneus group</taxon>
    </lineage>
</organism>
<comment type="caution">
    <text evidence="2">The sequence shown here is derived from an EMBL/GenBank/DDBJ whole genome shotgun (WGS) entry which is preliminary data.</text>
</comment>
<protein>
    <submittedName>
        <fullName evidence="2">Uncharacterized protein</fullName>
    </submittedName>
</protein>